<protein>
    <recommendedName>
        <fullName evidence="3">CopG family transcriptional regulator</fullName>
    </recommendedName>
</protein>
<keyword evidence="2" id="KW-1185">Reference proteome</keyword>
<dbReference type="InterPro" id="IPR045944">
    <property type="entry name" value="DUF6364"/>
</dbReference>
<proteinExistence type="predicted"/>
<accession>A0ABX8RYA4</accession>
<evidence type="ECO:0008006" key="3">
    <source>
        <dbReference type="Google" id="ProtNLM"/>
    </source>
</evidence>
<gene>
    <name evidence="1" type="ORF">KV110_09730</name>
</gene>
<organism evidence="1 2">
    <name type="scientific">Nocardia iowensis</name>
    <dbReference type="NCBI Taxonomy" id="204891"/>
    <lineage>
        <taxon>Bacteria</taxon>
        <taxon>Bacillati</taxon>
        <taxon>Actinomycetota</taxon>
        <taxon>Actinomycetes</taxon>
        <taxon>Mycobacteriales</taxon>
        <taxon>Nocardiaceae</taxon>
        <taxon>Nocardia</taxon>
    </lineage>
</organism>
<dbReference type="EMBL" id="CP078145">
    <property type="protein sequence ID" value="QXN93335.1"/>
    <property type="molecule type" value="Genomic_DNA"/>
</dbReference>
<evidence type="ECO:0000313" key="2">
    <source>
        <dbReference type="Proteomes" id="UP000694257"/>
    </source>
</evidence>
<dbReference type="Proteomes" id="UP000694257">
    <property type="component" value="Chromosome"/>
</dbReference>
<name>A0ABX8RYA4_NOCIO</name>
<reference evidence="1 2" key="1">
    <citation type="submission" date="2021-07" db="EMBL/GenBank/DDBJ databases">
        <title>Whole Genome Sequence of Nocardia Iowensis.</title>
        <authorList>
            <person name="Lamm A."/>
            <person name="Collins-Fairclough A.M."/>
            <person name="Bunk B."/>
            <person name="Sproer C."/>
        </authorList>
    </citation>
    <scope>NUCLEOTIDE SEQUENCE [LARGE SCALE GENOMIC DNA]</scope>
    <source>
        <strain evidence="1 2">NRRL 5646</strain>
    </source>
</reference>
<evidence type="ECO:0000313" key="1">
    <source>
        <dbReference type="EMBL" id="QXN93335.1"/>
    </source>
</evidence>
<dbReference type="Pfam" id="PF19891">
    <property type="entry name" value="DUF6364"/>
    <property type="match status" value="1"/>
</dbReference>
<sequence>MSKATRVTVTLDPQVAEWAKQAADQQNRSLSSVINASLRTALVHESLAKLTVDEDAERAAAYDDLNITEAAETDARRNRGAA</sequence>
<dbReference type="RefSeq" id="WP_218475269.1">
    <property type="nucleotide sequence ID" value="NZ_BAABJN010000001.1"/>
</dbReference>